<reference evidence="2 3" key="1">
    <citation type="submission" date="2019-02" db="EMBL/GenBank/DDBJ databases">
        <title>The genomic architecture of introgression among sibling species of bacteria.</title>
        <authorList>
            <person name="Cavassim M.I.A."/>
            <person name="Moeskjaer S."/>
            <person name="Moslemi C."/>
            <person name="Fields B."/>
            <person name="Bachmann A."/>
            <person name="Vilhjalmsson B."/>
            <person name="Schierup M.H."/>
            <person name="Young J.P.W."/>
            <person name="Andersen S.U."/>
        </authorList>
    </citation>
    <scope>NUCLEOTIDE SEQUENCE [LARGE SCALE GENOMIC DNA]</scope>
    <source>
        <strain evidence="2 3">SM42</strain>
    </source>
</reference>
<dbReference type="Proteomes" id="UP000291892">
    <property type="component" value="Unassembled WGS sequence"/>
</dbReference>
<feature type="region of interest" description="Disordered" evidence="1">
    <location>
        <begin position="37"/>
        <end position="62"/>
    </location>
</feature>
<organism evidence="2 3">
    <name type="scientific">Rhizobium ruizarguesonis</name>
    <dbReference type="NCBI Taxonomy" id="2081791"/>
    <lineage>
        <taxon>Bacteria</taxon>
        <taxon>Pseudomonadati</taxon>
        <taxon>Pseudomonadota</taxon>
        <taxon>Alphaproteobacteria</taxon>
        <taxon>Hyphomicrobiales</taxon>
        <taxon>Rhizobiaceae</taxon>
        <taxon>Rhizobium/Agrobacterium group</taxon>
        <taxon>Rhizobium</taxon>
    </lineage>
</organism>
<evidence type="ECO:0000256" key="1">
    <source>
        <dbReference type="SAM" id="MobiDB-lite"/>
    </source>
</evidence>
<protein>
    <submittedName>
        <fullName evidence="2">Uncharacterized protein</fullName>
    </submittedName>
</protein>
<sequence length="62" mass="7050">MSAVSPDLQRTFVRQRFWRHARWIGHAATLISGAAKLNENSLTPQTKSDEGFKTENKAKTYT</sequence>
<accession>A0AAE8QCV1</accession>
<name>A0AAE8QCV1_9HYPH</name>
<evidence type="ECO:0000313" key="2">
    <source>
        <dbReference type="EMBL" id="TBF18537.1"/>
    </source>
</evidence>
<dbReference type="AlphaFoldDB" id="A0AAE8QCV1"/>
<evidence type="ECO:0000313" key="3">
    <source>
        <dbReference type="Proteomes" id="UP000291892"/>
    </source>
</evidence>
<proteinExistence type="predicted"/>
<dbReference type="EMBL" id="SIKX01000001">
    <property type="protein sequence ID" value="TBF18537.1"/>
    <property type="molecule type" value="Genomic_DNA"/>
</dbReference>
<gene>
    <name evidence="2" type="ORF">ELG94_09310</name>
</gene>
<feature type="compositionally biased region" description="Basic and acidic residues" evidence="1">
    <location>
        <begin position="47"/>
        <end position="62"/>
    </location>
</feature>
<comment type="caution">
    <text evidence="2">The sequence shown here is derived from an EMBL/GenBank/DDBJ whole genome shotgun (WGS) entry which is preliminary data.</text>
</comment>